<proteinExistence type="predicted"/>
<feature type="non-terminal residue" evidence="1">
    <location>
        <position position="516"/>
    </location>
</feature>
<dbReference type="Proteomes" id="UP000258309">
    <property type="component" value="Unassembled WGS sequence"/>
</dbReference>
<feature type="non-terminal residue" evidence="1">
    <location>
        <position position="1"/>
    </location>
</feature>
<comment type="caution">
    <text evidence="1">The sequence shown here is derived from an EMBL/GenBank/DDBJ whole genome shotgun (WGS) entry which is preliminary data.</text>
</comment>
<evidence type="ECO:0000313" key="2">
    <source>
        <dbReference type="Proteomes" id="UP000258309"/>
    </source>
</evidence>
<sequence length="516" mass="57336">MASLDIEAETKRRLVVTGRHEPLKRIHPAVDLPTDRVNLYFWGLDTEKGHSPAFRQETGYQAARKLIADGDADRLKELSNRGLEILASVFKDLDVDPPKGNSERAVHDVGRVLPSKGYGLTRASEEVIQLLHVEDFPPPLLINGALFGSGFANMLIGAYDPETLYSNYCTDMGFFYEHSYHKVFPEYESLLKVAADDANALQTPGGIERRVATDIGLGYIKGKVSLEEGSKKKLANKTAKLNRREALVLFFCESSIWGMAAEAIARGFDKAGVVNDFAFSSPGTDVVDVGSDLCNSELINAFLCTSDVTESGVVTEEILRRVYDAYAHCGAKMFTERWSEPGARMCATLYTWHIQNNRHEFFRRAVLGYSKARKCSKEQREADFDEAFDSTMHTTMFSRPLIGACNSGDPCDQVELRLQHSSGAGLLTQLWWLLSTGPVQYASSGVVCKDQEDELAEALRLAMAKAYSQGLVDEMTWLMAHANHHAWQVNYLFEAAMFGSLLDNGNLKGKLDRKEA</sequence>
<evidence type="ECO:0000313" key="1">
    <source>
        <dbReference type="EMBL" id="RFU30367.1"/>
    </source>
</evidence>
<gene>
    <name evidence="1" type="ORF">B7463_g5984</name>
</gene>
<keyword evidence="2" id="KW-1185">Reference proteome</keyword>
<name>A0A3E2HAN0_SCYLI</name>
<reference evidence="1 2" key="1">
    <citation type="submission" date="2018-05" db="EMBL/GenBank/DDBJ databases">
        <title>Draft genome sequence of Scytalidium lignicola DSM 105466, a ubiquitous saprotrophic fungus.</title>
        <authorList>
            <person name="Buettner E."/>
            <person name="Gebauer A.M."/>
            <person name="Hofrichter M."/>
            <person name="Liers C."/>
            <person name="Kellner H."/>
        </authorList>
    </citation>
    <scope>NUCLEOTIDE SEQUENCE [LARGE SCALE GENOMIC DNA]</scope>
    <source>
        <strain evidence="1 2">DSM 105466</strain>
    </source>
</reference>
<organism evidence="1 2">
    <name type="scientific">Scytalidium lignicola</name>
    <name type="common">Hyphomycete</name>
    <dbReference type="NCBI Taxonomy" id="5539"/>
    <lineage>
        <taxon>Eukaryota</taxon>
        <taxon>Fungi</taxon>
        <taxon>Dikarya</taxon>
        <taxon>Ascomycota</taxon>
        <taxon>Pezizomycotina</taxon>
        <taxon>Leotiomycetes</taxon>
        <taxon>Leotiomycetes incertae sedis</taxon>
        <taxon>Scytalidium</taxon>
    </lineage>
</organism>
<accession>A0A3E2HAN0</accession>
<dbReference type="EMBL" id="NCSJ02000102">
    <property type="protein sequence ID" value="RFU30367.1"/>
    <property type="molecule type" value="Genomic_DNA"/>
</dbReference>
<dbReference type="OMA" id="HANHHAW"/>
<protein>
    <submittedName>
        <fullName evidence="1">Uncharacterized protein</fullName>
    </submittedName>
</protein>
<dbReference type="OrthoDB" id="640151at2759"/>
<dbReference type="AlphaFoldDB" id="A0A3E2HAN0"/>